<name>A0AC61SBH0_9EURY</name>
<reference evidence="1" key="1">
    <citation type="submission" date="2018-09" db="EMBL/GenBank/DDBJ databases">
        <title>A genomic encyclopedia of anaerobic methanotrophic archaea.</title>
        <authorList>
            <person name="Skennerton C.T."/>
            <person name="Chadwick G.L."/>
            <person name="Laso-Perez R."/>
            <person name="Leu A.O."/>
            <person name="Speth D.R."/>
            <person name="Yu H."/>
            <person name="Morgan-Lang C."/>
            <person name="Hatzenpichler R."/>
            <person name="Goudeau D."/>
            <person name="Malmstrom R."/>
            <person name="Woyke T."/>
            <person name="Hallam S."/>
            <person name="Tyson G.W."/>
            <person name="Wegener G."/>
            <person name="Boetius A."/>
            <person name="Orphan V.J."/>
        </authorList>
    </citation>
    <scope>NUCLEOTIDE SEQUENCE</scope>
    <source>
        <strain evidence="1">CONS3730D10UFb2</strain>
    </source>
</reference>
<gene>
    <name evidence="1" type="ORF">C5S46_03250</name>
</gene>
<dbReference type="EMBL" id="QYBA01000104">
    <property type="protein sequence ID" value="TKY91925.1"/>
    <property type="molecule type" value="Genomic_DNA"/>
</dbReference>
<evidence type="ECO:0000313" key="1">
    <source>
        <dbReference type="EMBL" id="TKY91925.1"/>
    </source>
</evidence>
<protein>
    <submittedName>
        <fullName evidence="1">Uncharacterized protein</fullName>
    </submittedName>
</protein>
<comment type="caution">
    <text evidence="1">The sequence shown here is derived from an EMBL/GenBank/DDBJ whole genome shotgun (WGS) entry which is preliminary data.</text>
</comment>
<sequence length="130" mass="15029">MNSIGLVWSSAIAYGIYISILFSVYFVYSKFLLNCISANFGEMLEFKVLILKVFFYLAAIFAIFSHFFGPLDSSEALALPLSISTIIILFFDYSEVRNLLKLKLLILWIFHVVPLYLILLFNTQLLQYFL</sequence>
<proteinExistence type="predicted"/>
<organism evidence="1 2">
    <name type="scientific">Candidatus Methanomarinus sp</name>
    <dbReference type="NCBI Taxonomy" id="3386244"/>
    <lineage>
        <taxon>Archaea</taxon>
        <taxon>Methanobacteriati</taxon>
        <taxon>Methanobacteriota</taxon>
        <taxon>Stenosarchaea group</taxon>
        <taxon>Methanomicrobia</taxon>
        <taxon>Methanosarcinales</taxon>
        <taxon>ANME-2 cluster</taxon>
        <taxon>Candidatus Methanocomedenaceae</taxon>
        <taxon>Candidatus Methanomarinus</taxon>
    </lineage>
</organism>
<evidence type="ECO:0000313" key="2">
    <source>
        <dbReference type="Proteomes" id="UP000315423"/>
    </source>
</evidence>
<dbReference type="Proteomes" id="UP000315423">
    <property type="component" value="Unassembled WGS sequence"/>
</dbReference>
<accession>A0AC61SBH0</accession>